<name>A0A5Q0BS63_9GAMM</name>
<comment type="function">
    <text evidence="5">CzcA and CzcB together would act in zinc efflux nearly as effectively as the complete czc efflux system (CzcABC). The CzcB protein is thought to funnel zinc cations to the CzcA transport protein.</text>
</comment>
<dbReference type="InterPro" id="IPR051909">
    <property type="entry name" value="MFP_Cation_Efflux"/>
</dbReference>
<evidence type="ECO:0000256" key="5">
    <source>
        <dbReference type="ARBA" id="ARBA00058766"/>
    </source>
</evidence>
<dbReference type="InterPro" id="IPR006143">
    <property type="entry name" value="RND_pump_MFP"/>
</dbReference>
<dbReference type="GO" id="GO:0015679">
    <property type="term" value="P:plasma membrane copper ion transport"/>
    <property type="evidence" value="ECO:0007669"/>
    <property type="project" value="TreeGrafter"/>
</dbReference>
<dbReference type="GO" id="GO:0030313">
    <property type="term" value="C:cell envelope"/>
    <property type="evidence" value="ECO:0007669"/>
    <property type="project" value="TreeGrafter"/>
</dbReference>
<reference evidence="9 10" key="1">
    <citation type="submission" date="2019-09" db="EMBL/GenBank/DDBJ databases">
        <title>Ecophysiology of the spiral-shaped methanotroph Methylospira mobilis as revealed by the complete genome sequence.</title>
        <authorList>
            <person name="Oshkin I.Y."/>
            <person name="Dedysh S.N."/>
            <person name="Miroshnikov K."/>
            <person name="Danilova O.V."/>
            <person name="Hakobyan A."/>
            <person name="Liesack W."/>
        </authorList>
    </citation>
    <scope>NUCLEOTIDE SEQUENCE [LARGE SCALE GENOMIC DNA]</scope>
    <source>
        <strain evidence="9 10">Shm1</strain>
    </source>
</reference>
<keyword evidence="10" id="KW-1185">Reference proteome</keyword>
<feature type="domain" description="CzcB-like barrel-sandwich hybrid" evidence="8">
    <location>
        <begin position="113"/>
        <end position="256"/>
    </location>
</feature>
<organism evidence="9 10">
    <name type="scientific">Candidatus Methylospira mobilis</name>
    <dbReference type="NCBI Taxonomy" id="1808979"/>
    <lineage>
        <taxon>Bacteria</taxon>
        <taxon>Pseudomonadati</taxon>
        <taxon>Pseudomonadota</taxon>
        <taxon>Gammaproteobacteria</taxon>
        <taxon>Methylococcales</taxon>
        <taxon>Methylococcaceae</taxon>
        <taxon>Candidatus Methylospira</taxon>
    </lineage>
</organism>
<dbReference type="Pfam" id="PF25967">
    <property type="entry name" value="RND-MFP_C"/>
    <property type="match status" value="1"/>
</dbReference>
<dbReference type="GO" id="GO:0016020">
    <property type="term" value="C:membrane"/>
    <property type="evidence" value="ECO:0007669"/>
    <property type="project" value="InterPro"/>
</dbReference>
<evidence type="ECO:0000259" key="7">
    <source>
        <dbReference type="Pfam" id="PF25967"/>
    </source>
</evidence>
<dbReference type="InterPro" id="IPR058647">
    <property type="entry name" value="BSH_CzcB-like"/>
</dbReference>
<accession>A0A5Q0BS63</accession>
<comment type="similarity">
    <text evidence="1">Belongs to the membrane fusion protein (MFP) (TC 8.A.1) family.</text>
</comment>
<gene>
    <name evidence="9" type="ORF">F6R98_08425</name>
</gene>
<dbReference type="AlphaFoldDB" id="A0A5Q0BS63"/>
<dbReference type="Proteomes" id="UP000325755">
    <property type="component" value="Chromosome"/>
</dbReference>
<dbReference type="FunFam" id="2.40.30.170:FF:000010">
    <property type="entry name" value="Efflux RND transporter periplasmic adaptor subunit"/>
    <property type="match status" value="1"/>
</dbReference>
<dbReference type="KEGG" id="mmob:F6R98_08425"/>
<dbReference type="Pfam" id="PF25954">
    <property type="entry name" value="Beta-barrel_RND_2"/>
    <property type="match status" value="1"/>
</dbReference>
<keyword evidence="3" id="KW-0862">Zinc</keyword>
<dbReference type="SUPFAM" id="SSF111369">
    <property type="entry name" value="HlyD-like secretion proteins"/>
    <property type="match status" value="1"/>
</dbReference>
<evidence type="ECO:0000313" key="9">
    <source>
        <dbReference type="EMBL" id="QFY45014.1"/>
    </source>
</evidence>
<evidence type="ECO:0000256" key="1">
    <source>
        <dbReference type="ARBA" id="ARBA00009477"/>
    </source>
</evidence>
<evidence type="ECO:0000259" key="6">
    <source>
        <dbReference type="Pfam" id="PF25954"/>
    </source>
</evidence>
<evidence type="ECO:0000256" key="4">
    <source>
        <dbReference type="ARBA" id="ARBA00043263"/>
    </source>
</evidence>
<dbReference type="FunFam" id="2.40.420.20:FF:000006">
    <property type="entry name" value="RND family efflux transporter MFP subunit"/>
    <property type="match status" value="1"/>
</dbReference>
<dbReference type="Gene3D" id="1.10.287.470">
    <property type="entry name" value="Helix hairpin bin"/>
    <property type="match status" value="1"/>
</dbReference>
<evidence type="ECO:0000256" key="2">
    <source>
        <dbReference type="ARBA" id="ARBA00022448"/>
    </source>
</evidence>
<feature type="domain" description="Multidrug resistance protein MdtA-like C-terminal permuted SH3" evidence="7">
    <location>
        <begin position="342"/>
        <end position="398"/>
    </location>
</feature>
<keyword evidence="4" id="KW-0105">Cadmium resistance</keyword>
<dbReference type="GO" id="GO:0046686">
    <property type="term" value="P:response to cadmium ion"/>
    <property type="evidence" value="ECO:0007669"/>
    <property type="project" value="UniProtKB-KW"/>
</dbReference>
<dbReference type="PANTHER" id="PTHR30097">
    <property type="entry name" value="CATION EFFLUX SYSTEM PROTEIN CUSB"/>
    <property type="match status" value="1"/>
</dbReference>
<dbReference type="NCBIfam" id="TIGR01730">
    <property type="entry name" value="RND_mfp"/>
    <property type="match status" value="1"/>
</dbReference>
<dbReference type="Gene3D" id="2.40.420.20">
    <property type="match status" value="1"/>
</dbReference>
<proteinExistence type="inferred from homology"/>
<evidence type="ECO:0000256" key="3">
    <source>
        <dbReference type="ARBA" id="ARBA00022833"/>
    </source>
</evidence>
<feature type="domain" description="CusB-like beta-barrel" evidence="6">
    <location>
        <begin position="260"/>
        <end position="331"/>
    </location>
</feature>
<dbReference type="EMBL" id="CP044205">
    <property type="protein sequence ID" value="QFY45014.1"/>
    <property type="molecule type" value="Genomic_DNA"/>
</dbReference>
<dbReference type="InterPro" id="IPR058627">
    <property type="entry name" value="MdtA-like_C"/>
</dbReference>
<dbReference type="InterPro" id="IPR058792">
    <property type="entry name" value="Beta-barrel_RND_2"/>
</dbReference>
<protein>
    <submittedName>
        <fullName evidence="9">Efflux RND transporter periplasmic adaptor subunit</fullName>
    </submittedName>
</protein>
<sequence>MLSPASWLRPYPVTAGTGSKASSALASPLSFTLPTRKKTVAYCLLQCLLIASLSGCREGEQEATNKTVISHDEVILSSSSPKWGYITESVVELTQRPLMDPVNAKLVYDETHTVRISSPVAGRVHGQILDLGTRVDIGDVLLGLDSPELGQAQADYAGAVADLNVAVRALQRTQELYDNKIAPKKDLELAQETVARLSSAADRARLLLANLGVQNKGTNNHFQLKAPIAGVITERNVNPGMEVKSDLSAPLFVISDLNRLWVMLDIFEKDIGLIQKGGRVIIKVPAYPATDFTATVDYIGQVVNEDTHTVKVRCVLPNPDDKLLPSMYASALILSSPDNLGIVVPLGALFTEGESDWLFVSAGNGRYLKRPVKVGLRLKDRAVILEGLQAGESVVVEGGLLLRMEQDQELQTGEVRP</sequence>
<dbReference type="OrthoDB" id="9768185at2"/>
<dbReference type="Gene3D" id="2.40.30.170">
    <property type="match status" value="1"/>
</dbReference>
<dbReference type="InParanoid" id="A0A5Q0BS63"/>
<dbReference type="Pfam" id="PF25973">
    <property type="entry name" value="BSH_CzcB"/>
    <property type="match status" value="1"/>
</dbReference>
<evidence type="ECO:0000259" key="8">
    <source>
        <dbReference type="Pfam" id="PF25973"/>
    </source>
</evidence>
<dbReference type="GO" id="GO:0022857">
    <property type="term" value="F:transmembrane transporter activity"/>
    <property type="evidence" value="ECO:0007669"/>
    <property type="project" value="InterPro"/>
</dbReference>
<keyword evidence="2" id="KW-0813">Transport</keyword>
<dbReference type="PANTHER" id="PTHR30097:SF4">
    <property type="entry name" value="SLR6042 PROTEIN"/>
    <property type="match status" value="1"/>
</dbReference>
<evidence type="ECO:0000313" key="10">
    <source>
        <dbReference type="Proteomes" id="UP000325755"/>
    </source>
</evidence>
<dbReference type="GO" id="GO:0060003">
    <property type="term" value="P:copper ion export"/>
    <property type="evidence" value="ECO:0007669"/>
    <property type="project" value="TreeGrafter"/>
</dbReference>